<keyword evidence="6 16" id="KW-0808">Transferase</keyword>
<comment type="catalytic activity">
    <reaction evidence="16">
        <text>S-ubiquitinyl-[E2 ubiquitin-conjugating enzyme]-L-cysteine + [acceptor protein]-L-lysine = [E2 ubiquitin-conjugating enzyme]-L-cysteine + N(6)-ubiquitinyl-[acceptor protein]-L-lysine.</text>
        <dbReference type="EC" id="2.3.2.27"/>
    </reaction>
</comment>
<evidence type="ECO:0000256" key="9">
    <source>
        <dbReference type="ARBA" id="ARBA00022763"/>
    </source>
</evidence>
<feature type="repeat" description="WD" evidence="15">
    <location>
        <begin position="276"/>
        <end position="317"/>
    </location>
</feature>
<dbReference type="FunFam" id="3.30.40.10:FF:000027">
    <property type="entry name" value="Pre-mRNA-processing factor 19, putative"/>
    <property type="match status" value="1"/>
</dbReference>
<keyword evidence="13 16" id="KW-0234">DNA repair</keyword>
<evidence type="ECO:0000256" key="2">
    <source>
        <dbReference type="ARBA" id="ARBA00004906"/>
    </source>
</evidence>
<dbReference type="GO" id="GO:0006281">
    <property type="term" value="P:DNA repair"/>
    <property type="evidence" value="ECO:0007669"/>
    <property type="project" value="UniProtKB-KW"/>
</dbReference>
<evidence type="ECO:0000256" key="4">
    <source>
        <dbReference type="ARBA" id="ARBA00022574"/>
    </source>
</evidence>
<dbReference type="SUPFAM" id="SSF57850">
    <property type="entry name" value="RING/U-box"/>
    <property type="match status" value="1"/>
</dbReference>
<keyword evidence="14 16" id="KW-0539">Nucleus</keyword>
<dbReference type="Gene3D" id="3.30.40.10">
    <property type="entry name" value="Zinc/RING finger domain, C3HC4 (zinc finger)"/>
    <property type="match status" value="1"/>
</dbReference>
<reference evidence="19 20" key="1">
    <citation type="journal article" date="2016" name="Fungal Biol.">
        <title>The genome of Xylona heveae provides a window into fungal endophytism.</title>
        <authorList>
            <person name="Gazis R."/>
            <person name="Kuo A."/>
            <person name="Riley R."/>
            <person name="LaButti K."/>
            <person name="Lipzen A."/>
            <person name="Lin J."/>
            <person name="Amirebrahimi M."/>
            <person name="Hesse C.N."/>
            <person name="Spatafora J.W."/>
            <person name="Henrissat B."/>
            <person name="Hainaut M."/>
            <person name="Grigoriev I.V."/>
            <person name="Hibbett D.S."/>
        </authorList>
    </citation>
    <scope>NUCLEOTIDE SEQUENCE [LARGE SCALE GENOMIC DNA]</scope>
    <source>
        <strain evidence="19 20">TC161</strain>
    </source>
</reference>
<protein>
    <recommendedName>
        <fullName evidence="16">Pre-mRNA-processing factor 19</fullName>
        <ecNumber evidence="16">2.3.2.27</ecNumber>
    </recommendedName>
</protein>
<feature type="domain" description="U-box" evidence="18">
    <location>
        <begin position="1"/>
        <end position="70"/>
    </location>
</feature>
<keyword evidence="10 16" id="KW-0833">Ubl conjugation pathway</keyword>
<feature type="repeat" description="WD" evidence="15">
    <location>
        <begin position="329"/>
        <end position="358"/>
    </location>
</feature>
<dbReference type="AlphaFoldDB" id="A0A165JT87"/>
<dbReference type="InterPro" id="IPR038959">
    <property type="entry name" value="Prp19"/>
</dbReference>
<dbReference type="Gene3D" id="2.130.10.10">
    <property type="entry name" value="YVTN repeat-like/Quinoprotein amine dehydrogenase"/>
    <property type="match status" value="1"/>
</dbReference>
<comment type="function">
    <text evidence="16">Ubiquitin-protein ligase which is mainly involved pre-mRNA splicing and DNA repair. Required for pre-mRNA splicing as component of the spliceosome.</text>
</comment>
<evidence type="ECO:0000256" key="10">
    <source>
        <dbReference type="ARBA" id="ARBA00022786"/>
    </source>
</evidence>
<dbReference type="STRING" id="1328760.A0A165JT87"/>
<evidence type="ECO:0000313" key="20">
    <source>
        <dbReference type="Proteomes" id="UP000076632"/>
    </source>
</evidence>
<comment type="subcellular location">
    <subcellularLocation>
        <location evidence="1 16">Nucleus</location>
    </subcellularLocation>
</comment>
<dbReference type="GO" id="GO:0000974">
    <property type="term" value="C:Prp19 complex"/>
    <property type="evidence" value="ECO:0007669"/>
    <property type="project" value="UniProtKB-UniRule"/>
</dbReference>
<evidence type="ECO:0000256" key="6">
    <source>
        <dbReference type="ARBA" id="ARBA00022679"/>
    </source>
</evidence>
<evidence type="ECO:0000256" key="12">
    <source>
        <dbReference type="ARBA" id="ARBA00023187"/>
    </source>
</evidence>
<dbReference type="FunCoup" id="A0A165JT87">
    <property type="interactions" value="392"/>
</dbReference>
<keyword evidence="8" id="KW-0677">Repeat</keyword>
<dbReference type="PROSITE" id="PS50082">
    <property type="entry name" value="WD_REPEATS_2"/>
    <property type="match status" value="2"/>
</dbReference>
<dbReference type="GO" id="GO:0003755">
    <property type="term" value="F:peptidyl-prolyl cis-trans isomerase activity"/>
    <property type="evidence" value="ECO:0007669"/>
    <property type="project" value="UniProtKB-KW"/>
</dbReference>
<dbReference type="PANTHER" id="PTHR43995">
    <property type="entry name" value="PRE-MRNA-PROCESSING FACTOR 19"/>
    <property type="match status" value="1"/>
</dbReference>
<evidence type="ECO:0000256" key="1">
    <source>
        <dbReference type="ARBA" id="ARBA00004123"/>
    </source>
</evidence>
<keyword evidence="9 16" id="KW-0227">DNA damage</keyword>
<dbReference type="InParanoid" id="A0A165JT87"/>
<keyword evidence="11" id="KW-0413">Isomerase</keyword>
<name>A0A165JT87_XYLHT</name>
<dbReference type="InterPro" id="IPR013915">
    <property type="entry name" value="Prp19_cc"/>
</dbReference>
<evidence type="ECO:0000256" key="17">
    <source>
        <dbReference type="SAM" id="Coils"/>
    </source>
</evidence>
<dbReference type="OrthoDB" id="687049at2759"/>
<evidence type="ECO:0000256" key="14">
    <source>
        <dbReference type="ARBA" id="ARBA00023242"/>
    </source>
</evidence>
<keyword evidence="20" id="KW-1185">Reference proteome</keyword>
<dbReference type="EMBL" id="KV407454">
    <property type="protein sequence ID" value="KZF26595.1"/>
    <property type="molecule type" value="Genomic_DNA"/>
</dbReference>
<keyword evidence="11" id="KW-0697">Rotamase</keyword>
<dbReference type="OMA" id="SLDQHWA"/>
<evidence type="ECO:0000313" key="19">
    <source>
        <dbReference type="EMBL" id="KZF26595.1"/>
    </source>
</evidence>
<dbReference type="GO" id="GO:0071006">
    <property type="term" value="C:U2-type catalytic step 1 spliceosome"/>
    <property type="evidence" value="ECO:0007669"/>
    <property type="project" value="TreeGrafter"/>
</dbReference>
<dbReference type="GO" id="GO:0061630">
    <property type="term" value="F:ubiquitin protein ligase activity"/>
    <property type="evidence" value="ECO:0007669"/>
    <property type="project" value="UniProtKB-UniRule"/>
</dbReference>
<evidence type="ECO:0000256" key="13">
    <source>
        <dbReference type="ARBA" id="ARBA00023204"/>
    </source>
</evidence>
<dbReference type="UniPathway" id="UPA00143"/>
<dbReference type="EC" id="2.3.2.27" evidence="16"/>
<keyword evidence="17" id="KW-0175">Coiled coil</keyword>
<proteinExistence type="inferred from homology"/>
<comment type="subunit">
    <text evidence="16">Homotetramer.</text>
</comment>
<comment type="pathway">
    <text evidence="2 16">Protein modification; protein ubiquitination.</text>
</comment>
<evidence type="ECO:0000256" key="5">
    <source>
        <dbReference type="ARBA" id="ARBA00022664"/>
    </source>
</evidence>
<dbReference type="InterPro" id="IPR001680">
    <property type="entry name" value="WD40_rpt"/>
</dbReference>
<dbReference type="GO" id="GO:0070534">
    <property type="term" value="P:protein K63-linked ubiquitination"/>
    <property type="evidence" value="ECO:0007669"/>
    <property type="project" value="UniProtKB-UniRule"/>
</dbReference>
<dbReference type="SMART" id="SM00320">
    <property type="entry name" value="WD40"/>
    <property type="match status" value="6"/>
</dbReference>
<dbReference type="GO" id="GO:0005737">
    <property type="term" value="C:cytoplasm"/>
    <property type="evidence" value="ECO:0007669"/>
    <property type="project" value="TreeGrafter"/>
</dbReference>
<dbReference type="Proteomes" id="UP000076632">
    <property type="component" value="Unassembled WGS sequence"/>
</dbReference>
<dbReference type="Pfam" id="PF00400">
    <property type="entry name" value="WD40"/>
    <property type="match status" value="2"/>
</dbReference>
<evidence type="ECO:0000256" key="8">
    <source>
        <dbReference type="ARBA" id="ARBA00022737"/>
    </source>
</evidence>
<gene>
    <name evidence="19" type="ORF">L228DRAFT_258003</name>
</gene>
<dbReference type="GO" id="GO:0000398">
    <property type="term" value="P:mRNA splicing, via spliceosome"/>
    <property type="evidence" value="ECO:0007669"/>
    <property type="project" value="InterPro"/>
</dbReference>
<evidence type="ECO:0000259" key="18">
    <source>
        <dbReference type="PROSITE" id="PS51698"/>
    </source>
</evidence>
<dbReference type="InterPro" id="IPR055340">
    <property type="entry name" value="RING-Ubox_PRP19"/>
</dbReference>
<comment type="similarity">
    <text evidence="3 16">Belongs to the WD repeat PRP19 family.</text>
</comment>
<dbReference type="RefSeq" id="XP_018192150.1">
    <property type="nucleotide sequence ID" value="XM_018334043.1"/>
</dbReference>
<dbReference type="InterPro" id="IPR003613">
    <property type="entry name" value="Ubox_domain"/>
</dbReference>
<evidence type="ECO:0000256" key="16">
    <source>
        <dbReference type="RuleBase" id="RU367101"/>
    </source>
</evidence>
<dbReference type="InterPro" id="IPR015943">
    <property type="entry name" value="WD40/YVTN_repeat-like_dom_sf"/>
</dbReference>
<keyword evidence="12 16" id="KW-0508">mRNA splicing</keyword>
<dbReference type="SMART" id="SM00504">
    <property type="entry name" value="Ubox"/>
    <property type="match status" value="1"/>
</dbReference>
<keyword evidence="5 16" id="KW-0507">mRNA processing</keyword>
<dbReference type="SUPFAM" id="SSF50978">
    <property type="entry name" value="WD40 repeat-like"/>
    <property type="match status" value="1"/>
</dbReference>
<dbReference type="InterPro" id="IPR036322">
    <property type="entry name" value="WD40_repeat_dom_sf"/>
</dbReference>
<dbReference type="Pfam" id="PF08606">
    <property type="entry name" value="Prp19"/>
    <property type="match status" value="1"/>
</dbReference>
<evidence type="ECO:0000256" key="7">
    <source>
        <dbReference type="ARBA" id="ARBA00022728"/>
    </source>
</evidence>
<accession>A0A165JT87</accession>
<dbReference type="PANTHER" id="PTHR43995:SF1">
    <property type="entry name" value="PRE-MRNA-PROCESSING FACTOR 19"/>
    <property type="match status" value="1"/>
</dbReference>
<dbReference type="CDD" id="cd16656">
    <property type="entry name" value="RING-Ubox_PRP19"/>
    <property type="match status" value="1"/>
</dbReference>
<keyword evidence="7 16" id="KW-0747">Spliceosome</keyword>
<dbReference type="GeneID" id="28899180"/>
<organism evidence="19 20">
    <name type="scientific">Xylona heveae (strain CBS 132557 / TC161)</name>
    <dbReference type="NCBI Taxonomy" id="1328760"/>
    <lineage>
        <taxon>Eukaryota</taxon>
        <taxon>Fungi</taxon>
        <taxon>Dikarya</taxon>
        <taxon>Ascomycota</taxon>
        <taxon>Pezizomycotina</taxon>
        <taxon>Xylonomycetes</taxon>
        <taxon>Xylonales</taxon>
        <taxon>Xylonaceae</taxon>
        <taxon>Xylona</taxon>
    </lineage>
</organism>
<evidence type="ECO:0000256" key="3">
    <source>
        <dbReference type="ARBA" id="ARBA00006388"/>
    </source>
</evidence>
<keyword evidence="4 15" id="KW-0853">WD repeat</keyword>
<sequence>MLCAISGEAPQEPVASRKSGHVFEKRLIETYISENGKDPVNGEELTVEDLVDLKSARTVRPRPPTLTSIPSLLSVFQNEWDALTLETYTLHQQLAQTRQELSTSLYQHDAAVRVIARLTRERDEAREALSRITINAGGNVANGDTMQVDSQGLPANIIAKIDATQERLSSTRRKRAVPDGWVTGENIQSFGPIGKSESLYPGSRSIAVHPAGDLALVGGSDGVAGVYSISQNKLVQTLKSGKGAVTDALWWGDKAIVSTAGGSVQVFSEGSQIASFESHAGEATALALHPSGEILASVGADKSYVLYDLENLKVVLQIYSDSELLTAGFHPDGHLFAAGGTDGQIKIFDVKTGTNAASFDNASPLRDLTFSENGTWLAAVSRGQNSVAIWDLRKAAQTKVLEIGSTVEGIAWDYTGQFLAVSGPSGVSVQQYSKSSKQWSEPLKSAVSAAAVAWGPQAQSLVVVDSTGVISTLGSS</sequence>
<dbReference type="PROSITE" id="PS51698">
    <property type="entry name" value="U_BOX"/>
    <property type="match status" value="1"/>
</dbReference>
<evidence type="ECO:0000256" key="15">
    <source>
        <dbReference type="PROSITE-ProRule" id="PRU00221"/>
    </source>
</evidence>
<feature type="coiled-coil region" evidence="17">
    <location>
        <begin position="108"/>
        <end position="135"/>
    </location>
</feature>
<evidence type="ECO:0000256" key="11">
    <source>
        <dbReference type="ARBA" id="ARBA00023110"/>
    </source>
</evidence>
<dbReference type="InterPro" id="IPR013083">
    <property type="entry name" value="Znf_RING/FYVE/PHD"/>
</dbReference>